<keyword evidence="6 8" id="KW-0472">Membrane</keyword>
<feature type="transmembrane region" description="Helical" evidence="8">
    <location>
        <begin position="441"/>
        <end position="461"/>
    </location>
</feature>
<feature type="compositionally biased region" description="Polar residues" evidence="7">
    <location>
        <begin position="652"/>
        <end position="696"/>
    </location>
</feature>
<keyword evidence="3" id="KW-0547">Nucleotide-binding</keyword>
<dbReference type="GO" id="GO:0016020">
    <property type="term" value="C:membrane"/>
    <property type="evidence" value="ECO:0007669"/>
    <property type="project" value="UniProtKB-SubCell"/>
</dbReference>
<dbReference type="InterPro" id="IPR027417">
    <property type="entry name" value="P-loop_NTPase"/>
</dbReference>
<dbReference type="Pfam" id="PF00005">
    <property type="entry name" value="ABC_tran"/>
    <property type="match status" value="2"/>
</dbReference>
<dbReference type="InterPro" id="IPR017871">
    <property type="entry name" value="ABC_transporter-like_CS"/>
</dbReference>
<feature type="transmembrane region" description="Helical" evidence="8">
    <location>
        <begin position="473"/>
        <end position="494"/>
    </location>
</feature>
<keyword evidence="2 8" id="KW-0812">Transmembrane</keyword>
<dbReference type="Pfam" id="PF13304">
    <property type="entry name" value="AAA_21"/>
    <property type="match status" value="1"/>
</dbReference>
<feature type="transmembrane region" description="Helical" evidence="8">
    <location>
        <begin position="931"/>
        <end position="949"/>
    </location>
</feature>
<dbReference type="CDD" id="cd03263">
    <property type="entry name" value="ABC_subfamily_A"/>
    <property type="match status" value="2"/>
</dbReference>
<dbReference type="PROSITE" id="PS50893">
    <property type="entry name" value="ABC_TRANSPORTER_2"/>
    <property type="match status" value="1"/>
</dbReference>
<dbReference type="GO" id="GO:0016887">
    <property type="term" value="F:ATP hydrolysis activity"/>
    <property type="evidence" value="ECO:0007669"/>
    <property type="project" value="InterPro"/>
</dbReference>
<accession>A0A7R9IJG0</accession>
<feature type="transmembrane region" description="Helical" evidence="8">
    <location>
        <begin position="729"/>
        <end position="750"/>
    </location>
</feature>
<dbReference type="InterPro" id="IPR056264">
    <property type="entry name" value="R2_ABCA1-4-like"/>
</dbReference>
<feature type="region of interest" description="Disordered" evidence="7">
    <location>
        <begin position="616"/>
        <end position="706"/>
    </location>
</feature>
<dbReference type="GO" id="GO:0005524">
    <property type="term" value="F:ATP binding"/>
    <property type="evidence" value="ECO:0007669"/>
    <property type="project" value="UniProtKB-KW"/>
</dbReference>
<organism evidence="10">
    <name type="scientific">Timema tahoe</name>
    <dbReference type="NCBI Taxonomy" id="61484"/>
    <lineage>
        <taxon>Eukaryota</taxon>
        <taxon>Metazoa</taxon>
        <taxon>Ecdysozoa</taxon>
        <taxon>Arthropoda</taxon>
        <taxon>Hexapoda</taxon>
        <taxon>Insecta</taxon>
        <taxon>Pterygota</taxon>
        <taxon>Neoptera</taxon>
        <taxon>Polyneoptera</taxon>
        <taxon>Phasmatodea</taxon>
        <taxon>Timematodea</taxon>
        <taxon>Timematoidea</taxon>
        <taxon>Timematidae</taxon>
        <taxon>Timema</taxon>
    </lineage>
</organism>
<evidence type="ECO:0000256" key="1">
    <source>
        <dbReference type="ARBA" id="ARBA00004141"/>
    </source>
</evidence>
<dbReference type="InterPro" id="IPR013525">
    <property type="entry name" value="ABC2_TM"/>
</dbReference>
<dbReference type="Pfam" id="PF12698">
    <property type="entry name" value="ABC2_membrane_3"/>
    <property type="match status" value="1"/>
</dbReference>
<dbReference type="PANTHER" id="PTHR19229">
    <property type="entry name" value="ATP-BINDING CASSETTE TRANSPORTER SUBFAMILY A ABCA"/>
    <property type="match status" value="1"/>
</dbReference>
<feature type="domain" description="ABC transporter" evidence="9">
    <location>
        <begin position="969"/>
        <end position="1285"/>
    </location>
</feature>
<evidence type="ECO:0000256" key="7">
    <source>
        <dbReference type="SAM" id="MobiDB-lite"/>
    </source>
</evidence>
<dbReference type="InterPro" id="IPR003439">
    <property type="entry name" value="ABC_transporter-like_ATP-bd"/>
</dbReference>
<comment type="subcellular location">
    <subcellularLocation>
        <location evidence="1">Membrane</location>
        <topology evidence="1">Multi-pass membrane protein</topology>
    </subcellularLocation>
</comment>
<gene>
    <name evidence="10" type="ORF">TTEB3V08_LOCUS7464</name>
</gene>
<dbReference type="InterPro" id="IPR026082">
    <property type="entry name" value="ABCA"/>
</dbReference>
<dbReference type="PROSITE" id="PS00211">
    <property type="entry name" value="ABC_TRANSPORTER_1"/>
    <property type="match status" value="1"/>
</dbReference>
<evidence type="ECO:0000313" key="10">
    <source>
        <dbReference type="EMBL" id="CAD7459512.1"/>
    </source>
</evidence>
<keyword evidence="4" id="KW-0067">ATP-binding</keyword>
<dbReference type="InterPro" id="IPR003593">
    <property type="entry name" value="AAA+_ATPase"/>
</dbReference>
<dbReference type="Gene3D" id="3.40.50.300">
    <property type="entry name" value="P-loop containing nucleotide triphosphate hydrolases"/>
    <property type="match status" value="2"/>
</dbReference>
<dbReference type="PANTHER" id="PTHR19229:SF250">
    <property type="entry name" value="ABC TRANSPORTER DOMAIN-CONTAINING PROTEIN-RELATED"/>
    <property type="match status" value="1"/>
</dbReference>
<feature type="transmembrane region" description="Helical" evidence="8">
    <location>
        <begin position="904"/>
        <end position="924"/>
    </location>
</feature>
<keyword evidence="5 8" id="KW-1133">Transmembrane helix</keyword>
<evidence type="ECO:0000256" key="3">
    <source>
        <dbReference type="ARBA" id="ARBA00022741"/>
    </source>
</evidence>
<reference evidence="10" key="1">
    <citation type="submission" date="2020-11" db="EMBL/GenBank/DDBJ databases">
        <authorList>
            <person name="Tran Van P."/>
        </authorList>
    </citation>
    <scope>NUCLEOTIDE SEQUENCE</scope>
</reference>
<dbReference type="GO" id="GO:0005319">
    <property type="term" value="F:lipid transporter activity"/>
    <property type="evidence" value="ECO:0007669"/>
    <property type="project" value="TreeGrafter"/>
</dbReference>
<dbReference type="Pfam" id="PF23321">
    <property type="entry name" value="R1_ABCA1"/>
    <property type="match status" value="1"/>
</dbReference>
<evidence type="ECO:0000259" key="9">
    <source>
        <dbReference type="PROSITE" id="PS50893"/>
    </source>
</evidence>
<sequence>MYSPTSGSVFVDGYDIRHDMDKVRESLGLCPQHNLLFTDLTVIEHLMFFAMLKGSSCQSARTEANSLLGRLNLKSKSNQLADTLSGGMKRKLSLAIALIGESKVLMLDEPTSGMDPEARREIWDLLLTFIPQSMRGHRTILITTHFMEEADVLGDFIAIMDHGRVHCYGTSLFLKNIYGGCTRRPPGPVGTGYHLKLMKQESCDVARITRLIQETVPQSAPSSSVGTELSYTLPSEQVRHFPALFDILDRDKAALGVTGIGVSITTLEEVFLKVGVEAGEEQKGNSRSSSEVTDSQLDRSIMSECFPDLVYNRAKGLSLFLQQLRALFIKKVIYTYRKIFIHVLMNSGSLYLLSETDVIFQWMTLVPLGLLFLAGLFMIFPLTERVTSVKQLQLMAGVSPPSYWLICFLWDYLLYLLVSVLMVLAVYAFDALNIFKQMEELCVLFLILALYGLSGIPFAYFFSYLNKTPAGGFVLLIVTNMVVGLIMTMVVYALGQSADYEATAMILTYIMNLLPHFALSKGLMNYSQQVVKNNECALIRDVYKKTQCDHNPTSKCCGESLNLFLDFPKGGAHSQGIAPEGAHSQGIAPEGAHNQELLQRGLTVREPPRRWLTVRESVQMGGSKGVHNQETTPKRAHSQGITPEGAPKGAHSQETTPEVAHSQETTPEVAHSQETTPEGAHSQETTPEGAHSQETTPEGAHMKSTNSTKDYPYLGFYSKSNPCGVGVELVYLGLDMCLYAALILLLDYGLVGWAYERLLKAICKTRPLEGQVDADVAKEQDRVDGQIAEMSPGMPQAGTTACCLMSCPCLLSRTSRTTPVKQTVSVRKLAEGLVVMTCLHVGRDLPSSGTILSRGHRYELVPMSGDPPRSSRKPDTDLGLTTNMLSLSLLHSLSMFLLVTANMLSLSLLHSMSLFLLVTANMLSLSLLHSLSMFLLVTANMLSLFLLLVCKLCAPLAVRGAANPEEDILVAHELEKCYGLKRFHAVKGISFGVRPGECFGLLGVNGAGKTTTFKMLTGDEVPTQGNAYLGHRALSRDRGQVGAGVHDTNLAKLGLLGYTTQTLLNWDCWVLGYTIQTLLNWDCWVLEFLSQLGYCPQFDALNETLTGQEMLQLFAHLRGTPREAVSHEVAKWTNLLGEYSRTPLYVPENHCGYQVHSRWDSSDMKLRFAFLLMRLQEYATRLCGTYSGGNKRKLSTAMALIGDPPIVFLDEPTSGVDPVARRNLWNVLAQIQSTGQSIVLTSHSMEECEVLCNRLAFMGSGQLICMGGTFVSPTMEECEALCNRLAIMVNGQFVCMGGCQYLKHKFGQGFTVMIKLRSIRSEDNLKELKRAVEEQFQPSCVLKDEHQGLLHYHIQDPHVPWKVLFLGMERLKGAHQIVEDYTVSETTLEQVFLAFARAQKQGN</sequence>
<dbReference type="SUPFAM" id="SSF52540">
    <property type="entry name" value="P-loop containing nucleoside triphosphate hydrolases"/>
    <property type="match status" value="2"/>
</dbReference>
<dbReference type="InterPro" id="IPR003959">
    <property type="entry name" value="ATPase_AAA_core"/>
</dbReference>
<feature type="transmembrane region" description="Helical" evidence="8">
    <location>
        <begin position="506"/>
        <end position="524"/>
    </location>
</feature>
<protein>
    <recommendedName>
        <fullName evidence="9">ABC transporter domain-containing protein</fullName>
    </recommendedName>
</protein>
<feature type="transmembrane region" description="Helical" evidence="8">
    <location>
        <begin position="365"/>
        <end position="383"/>
    </location>
</feature>
<dbReference type="GO" id="GO:0140359">
    <property type="term" value="F:ABC-type transporter activity"/>
    <property type="evidence" value="ECO:0007669"/>
    <property type="project" value="InterPro"/>
</dbReference>
<evidence type="ECO:0000256" key="5">
    <source>
        <dbReference type="ARBA" id="ARBA00022989"/>
    </source>
</evidence>
<name>A0A7R9IJG0_9NEOP</name>
<proteinExistence type="predicted"/>
<dbReference type="EMBL" id="OE002919">
    <property type="protein sequence ID" value="CAD7459512.1"/>
    <property type="molecule type" value="Genomic_DNA"/>
</dbReference>
<evidence type="ECO:0000256" key="4">
    <source>
        <dbReference type="ARBA" id="ARBA00022840"/>
    </source>
</evidence>
<evidence type="ECO:0000256" key="8">
    <source>
        <dbReference type="SAM" id="Phobius"/>
    </source>
</evidence>
<feature type="transmembrane region" description="Helical" evidence="8">
    <location>
        <begin position="403"/>
        <end position="429"/>
    </location>
</feature>
<evidence type="ECO:0000256" key="6">
    <source>
        <dbReference type="ARBA" id="ARBA00023136"/>
    </source>
</evidence>
<evidence type="ECO:0000256" key="2">
    <source>
        <dbReference type="ARBA" id="ARBA00022692"/>
    </source>
</evidence>
<dbReference type="SMART" id="SM00382">
    <property type="entry name" value="AAA"/>
    <property type="match status" value="1"/>
</dbReference>